<dbReference type="AlphaFoldDB" id="A0A171AW57"/>
<dbReference type="EMBL" id="BDCR01000004">
    <property type="protein sequence ID" value="GAT64359.1"/>
    <property type="molecule type" value="Genomic_DNA"/>
</dbReference>
<evidence type="ECO:0000313" key="2">
    <source>
        <dbReference type="Proteomes" id="UP000076586"/>
    </source>
</evidence>
<reference evidence="2" key="2">
    <citation type="journal article" date="2017" name="Genome Announc.">
        <title>Draft genome sequence of Paludibacter jiangxiensis NM7(T), a propionate-producing fermentative bacterium.</title>
        <authorList>
            <person name="Qiu Y.-L."/>
            <person name="Tourlousse D.M."/>
            <person name="Matsuura N."/>
            <person name="Ohashi A."/>
            <person name="Sekiguchi Y."/>
        </authorList>
    </citation>
    <scope>NUCLEOTIDE SEQUENCE [LARGE SCALE GENOMIC DNA]</scope>
    <source>
        <strain evidence="2">NM7</strain>
    </source>
</reference>
<dbReference type="Proteomes" id="UP000076586">
    <property type="component" value="Unassembled WGS sequence"/>
</dbReference>
<organism evidence="1 2">
    <name type="scientific">Paludibacter jiangxiensis</name>
    <dbReference type="NCBI Taxonomy" id="681398"/>
    <lineage>
        <taxon>Bacteria</taxon>
        <taxon>Pseudomonadati</taxon>
        <taxon>Bacteroidota</taxon>
        <taxon>Bacteroidia</taxon>
        <taxon>Bacteroidales</taxon>
        <taxon>Paludibacteraceae</taxon>
        <taxon>Paludibacter</taxon>
    </lineage>
</organism>
<sequence length="315" mass="37358">MFDKMIFNVIVDMDTEAMTIADRNKLETWTNGGKTEYKSPMIANVDGINITIKEKKLQIKCSLHKLYFKLMYGILDNSQLFTLSQADKALNMLFDSIGIDKARAKITYFEIGLNIPTEHEPLEYIELVKSITTGKMQTEKEMFQDANYRKFRQKTTEKHKTIKKVFKIYDKEFEAAEKKRTQPTGNHILRIETMYRRQNIALPDFFSKANIQRLTSAFYKDWISIEFERYIEADNGVRKSEKENAKNILTLGREAYLSKVKAEFDSGLLTERQYRTVREFIRDWDSNKHKYRMLPTKQETEYRHKLKHWFSLSQV</sequence>
<name>A0A171AW57_9BACT</name>
<evidence type="ECO:0000313" key="1">
    <source>
        <dbReference type="EMBL" id="GAT64359.1"/>
    </source>
</evidence>
<gene>
    <name evidence="1" type="ORF">PJIAN_4910</name>
</gene>
<reference evidence="2" key="1">
    <citation type="submission" date="2016-04" db="EMBL/GenBank/DDBJ databases">
        <title>Draft genome sequence of Paludibacter jiangxiensis strain NM7.</title>
        <authorList>
            <person name="Qiu Y."/>
            <person name="Matsuura N."/>
            <person name="Ohashi A."/>
            <person name="Tourlousse M.D."/>
            <person name="Sekiguchi Y."/>
        </authorList>
    </citation>
    <scope>NUCLEOTIDE SEQUENCE [LARGE SCALE GENOMIC DNA]</scope>
    <source>
        <strain evidence="2">NM7</strain>
    </source>
</reference>
<accession>A0A171AW57</accession>
<comment type="caution">
    <text evidence="1">The sequence shown here is derived from an EMBL/GenBank/DDBJ whole genome shotgun (WGS) entry which is preliminary data.</text>
</comment>
<keyword evidence="2" id="KW-1185">Reference proteome</keyword>
<proteinExistence type="predicted"/>
<protein>
    <recommendedName>
        <fullName evidence="3">Replication initiation protein</fullName>
    </recommendedName>
</protein>
<evidence type="ECO:0008006" key="3">
    <source>
        <dbReference type="Google" id="ProtNLM"/>
    </source>
</evidence>